<dbReference type="AlphaFoldDB" id="A0A427TQJ5"/>
<dbReference type="GO" id="GO:0008270">
    <property type="term" value="F:zinc ion binding"/>
    <property type="evidence" value="ECO:0007669"/>
    <property type="project" value="UniProtKB-KW"/>
</dbReference>
<comment type="caution">
    <text evidence="1">The sequence shown here is derived from an EMBL/GenBank/DDBJ whole genome shotgun (WGS) entry which is preliminary data.</text>
</comment>
<sequence length="58" mass="6714">MTRKQILAEVETLLSTYCNGCFLKKHHQQENGKRYAHRFCITECTVGNQIKACGNRLK</sequence>
<keyword evidence="1" id="KW-0863">Zinc-finger</keyword>
<gene>
    <name evidence="1" type="ORF">EJA10_14325</name>
</gene>
<evidence type="ECO:0000313" key="2">
    <source>
        <dbReference type="Proteomes" id="UP000279911"/>
    </source>
</evidence>
<dbReference type="OrthoDB" id="2454446at2"/>
<dbReference type="RefSeq" id="WP_125480698.1">
    <property type="nucleotide sequence ID" value="NZ_RSFW01000015.1"/>
</dbReference>
<organism evidence="1 2">
    <name type="scientific">Mesobacillus subterraneus</name>
    <dbReference type="NCBI Taxonomy" id="285983"/>
    <lineage>
        <taxon>Bacteria</taxon>
        <taxon>Bacillati</taxon>
        <taxon>Bacillota</taxon>
        <taxon>Bacilli</taxon>
        <taxon>Bacillales</taxon>
        <taxon>Bacillaceae</taxon>
        <taxon>Mesobacillus</taxon>
    </lineage>
</organism>
<evidence type="ECO:0000313" key="1">
    <source>
        <dbReference type="EMBL" id="RSD26566.1"/>
    </source>
</evidence>
<protein>
    <submittedName>
        <fullName evidence="1">Zinc-finger domain-containing protein</fullName>
    </submittedName>
</protein>
<proteinExistence type="predicted"/>
<dbReference type="Pfam" id="PF10782">
    <property type="entry name" value="zf-C2HCIx2C"/>
    <property type="match status" value="1"/>
</dbReference>
<dbReference type="EMBL" id="RSFW01000015">
    <property type="protein sequence ID" value="RSD26566.1"/>
    <property type="molecule type" value="Genomic_DNA"/>
</dbReference>
<accession>A0A427TQJ5</accession>
<dbReference type="InterPro" id="IPR019718">
    <property type="entry name" value="DUF2602"/>
</dbReference>
<reference evidence="2" key="1">
    <citation type="submission" date="2018-12" db="EMBL/GenBank/DDBJ databases">
        <title>Bacillus chawlae sp. nov., Bacillus glennii sp. nov., and Bacillus saganii sp. nov. Isolated from the Vehicle Assembly Building at Kennedy Space Center where the Viking Spacecraft were Assembled.</title>
        <authorList>
            <person name="Seuylemezian A."/>
            <person name="Vaishampayan P."/>
        </authorList>
    </citation>
    <scope>NUCLEOTIDE SEQUENCE [LARGE SCALE GENOMIC DNA]</scope>
    <source>
        <strain evidence="2">DSM 13966</strain>
    </source>
</reference>
<keyword evidence="1" id="KW-0862">Zinc</keyword>
<keyword evidence="1" id="KW-0479">Metal-binding</keyword>
<dbReference type="Proteomes" id="UP000279911">
    <property type="component" value="Unassembled WGS sequence"/>
</dbReference>
<name>A0A427TQJ5_9BACI</name>